<keyword evidence="3" id="KW-0808">Transferase</keyword>
<dbReference type="Gene3D" id="3.40.50.150">
    <property type="entry name" value="Vaccinia Virus protein VP39"/>
    <property type="match status" value="1"/>
</dbReference>
<dbReference type="EMBL" id="JBHRYA010000002">
    <property type="protein sequence ID" value="MFC3715160.1"/>
    <property type="molecule type" value="Genomic_DNA"/>
</dbReference>
<comment type="caution">
    <text evidence="3">The sequence shown here is derived from an EMBL/GenBank/DDBJ whole genome shotgun (WGS) entry which is preliminary data.</text>
</comment>
<evidence type="ECO:0000313" key="4">
    <source>
        <dbReference type="Proteomes" id="UP001595705"/>
    </source>
</evidence>
<name>A0ABV7XI50_9GAMM</name>
<keyword evidence="4" id="KW-1185">Reference proteome</keyword>
<dbReference type="SUPFAM" id="SSF53335">
    <property type="entry name" value="S-adenosyl-L-methionine-dependent methyltransferases"/>
    <property type="match status" value="1"/>
</dbReference>
<feature type="domain" description="DNA methylase adenine-specific" evidence="2">
    <location>
        <begin position="97"/>
        <end position="199"/>
    </location>
</feature>
<evidence type="ECO:0000256" key="1">
    <source>
        <dbReference type="ARBA" id="ARBA00006594"/>
    </source>
</evidence>
<evidence type="ECO:0000259" key="2">
    <source>
        <dbReference type="Pfam" id="PF02384"/>
    </source>
</evidence>
<dbReference type="InterPro" id="IPR029063">
    <property type="entry name" value="SAM-dependent_MTases_sf"/>
</dbReference>
<dbReference type="Proteomes" id="UP001595705">
    <property type="component" value="Unassembled WGS sequence"/>
</dbReference>
<dbReference type="RefSeq" id="WP_386742262.1">
    <property type="nucleotide sequence ID" value="NZ_JBHRYA010000002.1"/>
</dbReference>
<dbReference type="PRINTS" id="PR00507">
    <property type="entry name" value="N12N6MTFRASE"/>
</dbReference>
<gene>
    <name evidence="3" type="ORF">ACFONC_03220</name>
</gene>
<protein>
    <submittedName>
        <fullName evidence="3">N-6 DNA methylase</fullName>
    </submittedName>
</protein>
<reference evidence="4" key="1">
    <citation type="journal article" date="2019" name="Int. J. Syst. Evol. Microbiol.">
        <title>The Global Catalogue of Microorganisms (GCM) 10K type strain sequencing project: providing services to taxonomists for standard genome sequencing and annotation.</title>
        <authorList>
            <consortium name="The Broad Institute Genomics Platform"/>
            <consortium name="The Broad Institute Genome Sequencing Center for Infectious Disease"/>
            <person name="Wu L."/>
            <person name="Ma J."/>
        </authorList>
    </citation>
    <scope>NUCLEOTIDE SEQUENCE [LARGE SCALE GENOMIC DNA]</scope>
    <source>
        <strain evidence="4">KCTC 42441</strain>
    </source>
</reference>
<keyword evidence="3" id="KW-0489">Methyltransferase</keyword>
<sequence>MNARRQNILRLFQSMGYRHDTYKLFADFCELAALSLSNAVDPAQREGREARYLQIVKGYTREEVELFPRVLAEVTLGLEEGATDLLGAVFHDLELHNKYRGQFFTPFEICRMMASMIVGSKEDLRRLIEQRGYITACEPACGAGAMVIALAETIRELGINYQRHLHVTAVDVDAKAAHMAYIQFSLLHIPAVVVVGNSLSLEEREHWYTPAHVLGGWTGKLQRAQAAGLVEVEEVAELAVPTPAASRPSAPVTLPAVGQMTLF</sequence>
<proteinExistence type="inferred from homology"/>
<organism evidence="3 4">
    <name type="scientific">Luteimonas soli</name>
    <dbReference type="NCBI Taxonomy" id="1648966"/>
    <lineage>
        <taxon>Bacteria</taxon>
        <taxon>Pseudomonadati</taxon>
        <taxon>Pseudomonadota</taxon>
        <taxon>Gammaproteobacteria</taxon>
        <taxon>Lysobacterales</taxon>
        <taxon>Lysobacteraceae</taxon>
        <taxon>Luteimonas</taxon>
    </lineage>
</organism>
<dbReference type="GO" id="GO:0008168">
    <property type="term" value="F:methyltransferase activity"/>
    <property type="evidence" value="ECO:0007669"/>
    <property type="project" value="UniProtKB-KW"/>
</dbReference>
<dbReference type="GO" id="GO:0032259">
    <property type="term" value="P:methylation"/>
    <property type="evidence" value="ECO:0007669"/>
    <property type="project" value="UniProtKB-KW"/>
</dbReference>
<accession>A0ABV7XI50</accession>
<comment type="similarity">
    <text evidence="1">Belongs to the N(4)/N(6)-methyltransferase family.</text>
</comment>
<dbReference type="InterPro" id="IPR003356">
    <property type="entry name" value="DNA_methylase_A-5"/>
</dbReference>
<evidence type="ECO:0000313" key="3">
    <source>
        <dbReference type="EMBL" id="MFC3715160.1"/>
    </source>
</evidence>
<dbReference type="Pfam" id="PF02384">
    <property type="entry name" value="N6_Mtase"/>
    <property type="match status" value="1"/>
</dbReference>